<dbReference type="RefSeq" id="WP_268044224.1">
    <property type="nucleotide sequence ID" value="NZ_CP104064.1"/>
</dbReference>
<dbReference type="EMBL" id="CP104064">
    <property type="protein sequence ID" value="WAH36833.1"/>
    <property type="molecule type" value="Genomic_DNA"/>
</dbReference>
<evidence type="ECO:0000256" key="1">
    <source>
        <dbReference type="ARBA" id="ARBA00002286"/>
    </source>
</evidence>
<dbReference type="Gene3D" id="3.30.420.10">
    <property type="entry name" value="Ribonuclease H-like superfamily/Ribonuclease H"/>
    <property type="match status" value="1"/>
</dbReference>
<name>A0ABY6Z813_9BACL</name>
<dbReference type="InterPro" id="IPR036388">
    <property type="entry name" value="WH-like_DNA-bd_sf"/>
</dbReference>
<dbReference type="Pfam" id="PF01527">
    <property type="entry name" value="HTH_Tnp_1"/>
    <property type="match status" value="1"/>
</dbReference>
<sequence length="381" mass="45094">MKKQYTPEFKAQVVREILKEEKTMAQIAAEYEVHPVQLSQWKKTALENLASLFVDERKAAKEQKAQEQKIERLYAQVGKLTTQLEWNQKNLASTRSRSERLAMVERDNKKVSLKTQARILSLNRSGLYYKPAEPSDEEVRLKHRIDQFYTDYPVYGSRRITHLLRREGWDINRKRVQRCMREMGIEGIHPGPNLSKRNLKHKVYPYLLRNVTPSHPNHVWGIDITYIRLKHGWMYLVAVIDWYSRYVVSWQLDQTLEMPFVLTAVRSALCQAKPEIWNSDQGSHFTSHQYTDLLKEAGVRISMDGKNRALDNIITERFWRTLKYEEVYIHEYNSPKEARQQIAKFIQRYNYDRPHQSLGYLTPAEVYFQKGRTALHPPKAI</sequence>
<dbReference type="InterPro" id="IPR025948">
    <property type="entry name" value="HTH-like_dom"/>
</dbReference>
<organism evidence="4 5">
    <name type="scientific">Alicyclobacillus dauci</name>
    <dbReference type="NCBI Taxonomy" id="1475485"/>
    <lineage>
        <taxon>Bacteria</taxon>
        <taxon>Bacillati</taxon>
        <taxon>Bacillota</taxon>
        <taxon>Bacilli</taxon>
        <taxon>Bacillales</taxon>
        <taxon>Alicyclobacillaceae</taxon>
        <taxon>Alicyclobacillus</taxon>
    </lineage>
</organism>
<protein>
    <submittedName>
        <fullName evidence="4">IS3 family transposase</fullName>
    </submittedName>
</protein>
<dbReference type="InterPro" id="IPR012337">
    <property type="entry name" value="RNaseH-like_sf"/>
</dbReference>
<dbReference type="PROSITE" id="PS50994">
    <property type="entry name" value="INTEGRASE"/>
    <property type="match status" value="1"/>
</dbReference>
<comment type="function">
    <text evidence="1">Involved in the transposition of the insertion sequence.</text>
</comment>
<feature type="domain" description="Integrase catalytic" evidence="2">
    <location>
        <begin position="212"/>
        <end position="371"/>
    </location>
</feature>
<dbReference type="PANTHER" id="PTHR46889:SF4">
    <property type="entry name" value="TRANSPOSASE INSO FOR INSERTION SEQUENCE ELEMENT IS911B-RELATED"/>
    <property type="match status" value="1"/>
</dbReference>
<dbReference type="InterPro" id="IPR010921">
    <property type="entry name" value="Trp_repressor/repl_initiator"/>
</dbReference>
<dbReference type="SUPFAM" id="SSF53098">
    <property type="entry name" value="Ribonuclease H-like"/>
    <property type="match status" value="1"/>
</dbReference>
<keyword evidence="5" id="KW-1185">Reference proteome</keyword>
<dbReference type="PANTHER" id="PTHR46889">
    <property type="entry name" value="TRANSPOSASE INSF FOR INSERTION SEQUENCE IS3B-RELATED"/>
    <property type="match status" value="1"/>
</dbReference>
<proteinExistence type="predicted"/>
<accession>A0ABY6Z813</accession>
<gene>
    <name evidence="4" type="ORF">NZD86_11355</name>
    <name evidence="3" type="ORF">NZD86_22130</name>
</gene>
<dbReference type="InterPro" id="IPR050900">
    <property type="entry name" value="Transposase_IS3/IS150/IS904"/>
</dbReference>
<evidence type="ECO:0000313" key="5">
    <source>
        <dbReference type="Proteomes" id="UP001164803"/>
    </source>
</evidence>
<dbReference type="EMBL" id="CP104064">
    <property type="protein sequence ID" value="WAH39027.1"/>
    <property type="molecule type" value="Genomic_DNA"/>
</dbReference>
<dbReference type="Proteomes" id="UP001164803">
    <property type="component" value="Chromosome"/>
</dbReference>
<dbReference type="InterPro" id="IPR036397">
    <property type="entry name" value="RNaseH_sf"/>
</dbReference>
<evidence type="ECO:0000259" key="2">
    <source>
        <dbReference type="PROSITE" id="PS50994"/>
    </source>
</evidence>
<dbReference type="InterPro" id="IPR048020">
    <property type="entry name" value="Transpos_IS3"/>
</dbReference>
<dbReference type="NCBIfam" id="NF033516">
    <property type="entry name" value="transpos_IS3"/>
    <property type="match status" value="1"/>
</dbReference>
<dbReference type="Pfam" id="PF13333">
    <property type="entry name" value="rve_2"/>
    <property type="match status" value="1"/>
</dbReference>
<evidence type="ECO:0000313" key="4">
    <source>
        <dbReference type="EMBL" id="WAH39027.1"/>
    </source>
</evidence>
<dbReference type="InterPro" id="IPR002514">
    <property type="entry name" value="Transposase_8"/>
</dbReference>
<evidence type="ECO:0000313" key="3">
    <source>
        <dbReference type="EMBL" id="WAH36833.1"/>
    </source>
</evidence>
<dbReference type="SUPFAM" id="SSF48295">
    <property type="entry name" value="TrpR-like"/>
    <property type="match status" value="1"/>
</dbReference>
<dbReference type="Pfam" id="PF00665">
    <property type="entry name" value="rve"/>
    <property type="match status" value="1"/>
</dbReference>
<reference evidence="4" key="1">
    <citation type="submission" date="2022-08" db="EMBL/GenBank/DDBJ databases">
        <title>Alicyclobacillus dauci DSM2870, complete genome.</title>
        <authorList>
            <person name="Wang Q."/>
            <person name="Cai R."/>
            <person name="Wang Z."/>
        </authorList>
    </citation>
    <scope>NUCLEOTIDE SEQUENCE</scope>
    <source>
        <strain evidence="4">DSM 28700</strain>
    </source>
</reference>
<dbReference type="Pfam" id="PF13276">
    <property type="entry name" value="HTH_21"/>
    <property type="match status" value="1"/>
</dbReference>
<dbReference type="InterPro" id="IPR001584">
    <property type="entry name" value="Integrase_cat-core"/>
</dbReference>
<dbReference type="Gene3D" id="1.10.10.10">
    <property type="entry name" value="Winged helix-like DNA-binding domain superfamily/Winged helix DNA-binding domain"/>
    <property type="match status" value="1"/>
</dbReference>